<protein>
    <recommendedName>
        <fullName evidence="3">Antibiotic biosynthesis monooxygenase</fullName>
    </recommendedName>
</protein>
<evidence type="ECO:0000313" key="1">
    <source>
        <dbReference type="EMBL" id="SDM41514.1"/>
    </source>
</evidence>
<dbReference type="EMBL" id="FNHE01000005">
    <property type="protein sequence ID" value="SDM41514.1"/>
    <property type="molecule type" value="Genomic_DNA"/>
</dbReference>
<dbReference type="SUPFAM" id="SSF54909">
    <property type="entry name" value="Dimeric alpha+beta barrel"/>
    <property type="match status" value="1"/>
</dbReference>
<dbReference type="InterPro" id="IPR011008">
    <property type="entry name" value="Dimeric_a/b-barrel"/>
</dbReference>
<evidence type="ECO:0008006" key="3">
    <source>
        <dbReference type="Google" id="ProtNLM"/>
    </source>
</evidence>
<organism evidence="1 2">
    <name type="scientific">Geodermatophilus siccatus</name>
    <dbReference type="NCBI Taxonomy" id="1137991"/>
    <lineage>
        <taxon>Bacteria</taxon>
        <taxon>Bacillati</taxon>
        <taxon>Actinomycetota</taxon>
        <taxon>Actinomycetes</taxon>
        <taxon>Geodermatophilales</taxon>
        <taxon>Geodermatophilaceae</taxon>
        <taxon>Geodermatophilus</taxon>
    </lineage>
</organism>
<proteinExistence type="predicted"/>
<dbReference type="RefSeq" id="WP_091218351.1">
    <property type="nucleotide sequence ID" value="NZ_FNHE01000005.1"/>
</dbReference>
<reference evidence="2" key="1">
    <citation type="submission" date="2016-10" db="EMBL/GenBank/DDBJ databases">
        <authorList>
            <person name="Varghese N."/>
            <person name="Submissions S."/>
        </authorList>
    </citation>
    <scope>NUCLEOTIDE SEQUENCE [LARGE SCALE GENOMIC DNA]</scope>
    <source>
        <strain evidence="2">DSM 45419</strain>
    </source>
</reference>
<dbReference type="STRING" id="1137991.SAMN05660642_02455"/>
<name>A0A1G9T1B7_9ACTN</name>
<sequence length="207" mass="22721">MYARSTSIRGNLSNLDAGIAYVRDEVMPAVPKTEGCVGLSLLADRGSGRCIVATSWVDEQAMRATAHEDRTVQHRLMHTLGGEHADVQEWEIAVLHRERAAGDGAGAQVTWARIAPNHLDDLLDAYRHNLLPKLQELPGFCSVSMLVDRRLGRTVSVTSFENRDAAGLVRKHARSLREQFAQAMGAKIVDVAEMDLVLAHLHVPEAV</sequence>
<dbReference type="OrthoDB" id="5182530at2"/>
<accession>A0A1G9T1B7</accession>
<dbReference type="AlphaFoldDB" id="A0A1G9T1B7"/>
<gene>
    <name evidence="1" type="ORF">SAMN05660642_02455</name>
</gene>
<keyword evidence="2" id="KW-1185">Reference proteome</keyword>
<dbReference type="Proteomes" id="UP000198680">
    <property type="component" value="Unassembled WGS sequence"/>
</dbReference>
<evidence type="ECO:0000313" key="2">
    <source>
        <dbReference type="Proteomes" id="UP000198680"/>
    </source>
</evidence>